<dbReference type="InterPro" id="IPR010281">
    <property type="entry name" value="DUF885"/>
</dbReference>
<dbReference type="Pfam" id="PF05960">
    <property type="entry name" value="DUF885"/>
    <property type="match status" value="1"/>
</dbReference>
<comment type="caution">
    <text evidence="1">The sequence shown here is derived from an EMBL/GenBank/DDBJ whole genome shotgun (WGS) entry which is preliminary data.</text>
</comment>
<dbReference type="PANTHER" id="PTHR33361:SF2">
    <property type="entry name" value="DUF885 DOMAIN-CONTAINING PROTEIN"/>
    <property type="match status" value="1"/>
</dbReference>
<sequence length="597" mass="68877">MVKLRYSDSHSLFTMAGTNDAKFHDLCERFWKWRLQDSPEFATFCGFHEFDDKMDDLSIPFYSSKLGIMKQFLNEAKQIDSATLSKSAKLDLFIFIEDLECVINGFEFESYYFPINFLEGPHLSMNLQIGWMKFKTETDYLKYVKRMQSFAKQLKSVKEILKEAIGKGYVSSIESVKEVPEQLQKLIKESTEKTGDFYKPFKETPKQVSLEKLHDLEDQLTDVLCKELVPALESLKDFLVNTYMKNVRQKPGICNLPNGEKFYQACIKFHTSYDVTPQEIHDLGLKEVARIKGNMIKIFQEEGLPPNIAEASKILFERKDLCCNTAEELLEFVKDICFNKIQPLLPKLFKDLPAIPLKISEAPSIMTSSPPAFYLAGTPDGSRSGTYYINLTKVDACPKYEIPALSLHEGEPGHHTQASSAMITKSPNFRCYMEDMKYYLTPSRFPMHTAYVEGWGLYCESLGEELGLYPDNFQKLGRYNFEIHRACRLVIDTGIHSFGWSAEDAFTYMTENCPMDPWFIRNEINRYITWPGQALGYKYGEIKLWEFRRKAQNELGVLFDVREFHKVVLNAGAMPLNLLEKLVDDYISETKTAAQKE</sequence>
<proteinExistence type="predicted"/>
<accession>A0A812BG13</accession>
<evidence type="ECO:0000313" key="1">
    <source>
        <dbReference type="EMBL" id="CAE1226712.1"/>
    </source>
</evidence>
<dbReference type="AlphaFoldDB" id="A0A812BG13"/>
<name>A0A812BG13_ACAPH</name>
<protein>
    <recommendedName>
        <fullName evidence="3">DUF885 domain-containing protein</fullName>
    </recommendedName>
</protein>
<dbReference type="EMBL" id="CAHIKZ030000564">
    <property type="protein sequence ID" value="CAE1226712.1"/>
    <property type="molecule type" value="Genomic_DNA"/>
</dbReference>
<dbReference type="OrthoDB" id="5959877at2759"/>
<keyword evidence="2" id="KW-1185">Reference proteome</keyword>
<organism evidence="1 2">
    <name type="scientific">Acanthosepion pharaonis</name>
    <name type="common">Pharaoh cuttlefish</name>
    <name type="synonym">Sepia pharaonis</name>
    <dbReference type="NCBI Taxonomy" id="158019"/>
    <lineage>
        <taxon>Eukaryota</taxon>
        <taxon>Metazoa</taxon>
        <taxon>Spiralia</taxon>
        <taxon>Lophotrochozoa</taxon>
        <taxon>Mollusca</taxon>
        <taxon>Cephalopoda</taxon>
        <taxon>Coleoidea</taxon>
        <taxon>Decapodiformes</taxon>
        <taxon>Sepiida</taxon>
        <taxon>Sepiina</taxon>
        <taxon>Sepiidae</taxon>
        <taxon>Acanthosepion</taxon>
    </lineage>
</organism>
<reference evidence="1" key="1">
    <citation type="submission" date="2021-01" db="EMBL/GenBank/DDBJ databases">
        <authorList>
            <person name="Li R."/>
            <person name="Bekaert M."/>
        </authorList>
    </citation>
    <scope>NUCLEOTIDE SEQUENCE</scope>
    <source>
        <strain evidence="1">Farmed</strain>
    </source>
</reference>
<evidence type="ECO:0008006" key="3">
    <source>
        <dbReference type="Google" id="ProtNLM"/>
    </source>
</evidence>
<evidence type="ECO:0000313" key="2">
    <source>
        <dbReference type="Proteomes" id="UP000597762"/>
    </source>
</evidence>
<gene>
    <name evidence="1" type="ORF">SPHA_16148</name>
</gene>
<dbReference type="PANTHER" id="PTHR33361">
    <property type="entry name" value="GLR0591 PROTEIN"/>
    <property type="match status" value="1"/>
</dbReference>
<dbReference type="Proteomes" id="UP000597762">
    <property type="component" value="Unassembled WGS sequence"/>
</dbReference>